<reference evidence="2 3" key="1">
    <citation type="submission" date="2023-07" db="EMBL/GenBank/DDBJ databases">
        <authorList>
            <person name="Peeters C."/>
        </authorList>
    </citation>
    <scope>NUCLEOTIDE SEQUENCE [LARGE SCALE GENOMIC DNA]</scope>
    <source>
        <strain evidence="2 3">LMG 18101</strain>
    </source>
</reference>
<keyword evidence="3" id="KW-1185">Reference proteome</keyword>
<dbReference type="Pfam" id="PF20282">
    <property type="entry name" value="CTD6"/>
    <property type="match status" value="1"/>
</dbReference>
<dbReference type="InterPro" id="IPR046914">
    <property type="entry name" value="ABC-3C_CTD6"/>
</dbReference>
<evidence type="ECO:0000313" key="2">
    <source>
        <dbReference type="EMBL" id="CAJ0822431.1"/>
    </source>
</evidence>
<protein>
    <recommendedName>
        <fullName evidence="1">ABC-three component systems C-terminal domain-containing protein</fullName>
    </recommendedName>
</protein>
<gene>
    <name evidence="2" type="ORF">LMG18101_05002</name>
</gene>
<name>A0ABN9JW77_9RALS</name>
<accession>A0ABN9JW77</accession>
<proteinExistence type="predicted"/>
<dbReference type="Proteomes" id="UP001189757">
    <property type="component" value="Unassembled WGS sequence"/>
</dbReference>
<evidence type="ECO:0000313" key="3">
    <source>
        <dbReference type="Proteomes" id="UP001189757"/>
    </source>
</evidence>
<sequence length="379" mass="42428">MGRVVAKNQKQKANVDDYSALPDPSPWPGANARLLGLGVGLPISPIDRLAQFGAAEFERFTLEWATGYLAKQVNVVEVQQRGGSGDKGRDVIVWLDPVEAKPRRWHLYQCKHYDANLGLPKAGCEIAKVLFYTQVGGYTAPDEYYFVTHKGVTSPFQDLLDDPDKLKQEFISNWDTHAKSITTTQVITLTSELKTHIEEFDFSIFRAKQPHELLAEHAQTKFHLTVFGAPLIDRPPPQSPPSTVALTETQYIQQLYSVIGHDMGTPVQTAADFQHSLAHQKIFERSRITFYCAEGLKELARDHMDPAHFKSLLDEFGNGLYYAYTDRSGQPLARMKSTVQAAQALQLGAHPLAPHVTTKDREGMCHQLANESLVDWCNP</sequence>
<dbReference type="EMBL" id="CATZLL010000022">
    <property type="protein sequence ID" value="CAJ0822431.1"/>
    <property type="molecule type" value="Genomic_DNA"/>
</dbReference>
<organism evidence="2 3">
    <name type="scientific">Ralstonia flaminis</name>
    <dbReference type="NCBI Taxonomy" id="3058597"/>
    <lineage>
        <taxon>Bacteria</taxon>
        <taxon>Pseudomonadati</taxon>
        <taxon>Pseudomonadota</taxon>
        <taxon>Betaproteobacteria</taxon>
        <taxon>Burkholderiales</taxon>
        <taxon>Burkholderiaceae</taxon>
        <taxon>Ralstonia</taxon>
    </lineage>
</organism>
<feature type="domain" description="ABC-three component systems C-terminal" evidence="1">
    <location>
        <begin position="248"/>
        <end position="376"/>
    </location>
</feature>
<evidence type="ECO:0000259" key="1">
    <source>
        <dbReference type="Pfam" id="PF20282"/>
    </source>
</evidence>
<comment type="caution">
    <text evidence="2">The sequence shown here is derived from an EMBL/GenBank/DDBJ whole genome shotgun (WGS) entry which is preliminary data.</text>
</comment>